<proteinExistence type="predicted"/>
<feature type="compositionally biased region" description="Acidic residues" evidence="1">
    <location>
        <begin position="194"/>
        <end position="238"/>
    </location>
</feature>
<evidence type="ECO:0000313" key="3">
    <source>
        <dbReference type="Proteomes" id="UP000730481"/>
    </source>
</evidence>
<organism evidence="2 3">
    <name type="scientific">Fusarium beomiforme</name>
    <dbReference type="NCBI Taxonomy" id="44412"/>
    <lineage>
        <taxon>Eukaryota</taxon>
        <taxon>Fungi</taxon>
        <taxon>Dikarya</taxon>
        <taxon>Ascomycota</taxon>
        <taxon>Pezizomycotina</taxon>
        <taxon>Sordariomycetes</taxon>
        <taxon>Hypocreomycetidae</taxon>
        <taxon>Hypocreales</taxon>
        <taxon>Nectriaceae</taxon>
        <taxon>Fusarium</taxon>
        <taxon>Fusarium burgessii species complex</taxon>
    </lineage>
</organism>
<gene>
    <name evidence="2" type="ORF">FBEOM_2554</name>
</gene>
<dbReference type="Proteomes" id="UP000730481">
    <property type="component" value="Unassembled WGS sequence"/>
</dbReference>
<keyword evidence="3" id="KW-1185">Reference proteome</keyword>
<evidence type="ECO:0000256" key="1">
    <source>
        <dbReference type="SAM" id="MobiDB-lite"/>
    </source>
</evidence>
<feature type="region of interest" description="Disordered" evidence="1">
    <location>
        <begin position="194"/>
        <end position="248"/>
    </location>
</feature>
<name>A0A9P5E380_9HYPO</name>
<dbReference type="OrthoDB" id="4857897at2759"/>
<reference evidence="2" key="1">
    <citation type="journal article" date="2017" name="Mycologia">
        <title>Fusarium algeriense, sp. nov., a novel toxigenic crown rot pathogen of durum wheat from Algeria is nested in the Fusarium burgessii species complex.</title>
        <authorList>
            <person name="Laraba I."/>
            <person name="Keddad A."/>
            <person name="Boureghda H."/>
            <person name="Abdallah N."/>
            <person name="Vaughan M.M."/>
            <person name="Proctor R.H."/>
            <person name="Busman M."/>
            <person name="O'Donnell K."/>
        </authorList>
    </citation>
    <scope>NUCLEOTIDE SEQUENCE</scope>
    <source>
        <strain evidence="2">NRRL 25174</strain>
    </source>
</reference>
<reference evidence="2" key="2">
    <citation type="submission" date="2020-02" db="EMBL/GenBank/DDBJ databases">
        <title>Identification and distribution of gene clusters putatively required for synthesis of sphingolipid metabolism inhibitors in phylogenetically diverse species of the filamentous fungus Fusarium.</title>
        <authorList>
            <person name="Kim H.-S."/>
            <person name="Busman M."/>
            <person name="Brown D.W."/>
            <person name="Divon H."/>
            <person name="Uhlig S."/>
            <person name="Proctor R.H."/>
        </authorList>
    </citation>
    <scope>NUCLEOTIDE SEQUENCE</scope>
    <source>
        <strain evidence="2">NRRL 25174</strain>
    </source>
</reference>
<dbReference type="AlphaFoldDB" id="A0A9P5E380"/>
<sequence length="248" mass="28698">MEDLPEGYRPDPPGNIEAIWNVCHAPLWNLFPYPTNKSPIIPSTSDLDDDWLLATFQTSIFTNCKRTVDTKISTLLANASGSFTTCVETQQAHEDGLWRRVLLSSPWFDCPIFEDLLRKPQIVNGQVRRKNGKVVTKKRDPHFEELEDEFLERWWFKAAKLKLRRFDNGDAVLPITARSYRDMYGEEAMKWKIEDEEAENEEAADGVDGEEEHEEESDDEETSEEETSDEESSDEELTLENYLRTNIA</sequence>
<protein>
    <submittedName>
        <fullName evidence="2">Uncharacterized protein</fullName>
    </submittedName>
</protein>
<dbReference type="EMBL" id="PVQB02000089">
    <property type="protein sequence ID" value="KAF4343528.1"/>
    <property type="molecule type" value="Genomic_DNA"/>
</dbReference>
<accession>A0A9P5E380</accession>
<evidence type="ECO:0000313" key="2">
    <source>
        <dbReference type="EMBL" id="KAF4343528.1"/>
    </source>
</evidence>
<comment type="caution">
    <text evidence="2">The sequence shown here is derived from an EMBL/GenBank/DDBJ whole genome shotgun (WGS) entry which is preliminary data.</text>
</comment>